<keyword evidence="4" id="KW-0378">Hydrolase</keyword>
<keyword evidence="2" id="KW-0812">Transmembrane</keyword>
<evidence type="ECO:0000313" key="5">
    <source>
        <dbReference type="Proteomes" id="UP001241758"/>
    </source>
</evidence>
<dbReference type="EMBL" id="JASCTH010000016">
    <property type="protein sequence ID" value="MDI6101820.1"/>
    <property type="molecule type" value="Genomic_DNA"/>
</dbReference>
<sequence length="294" mass="29933">MTDGATVYSYVLIVTVYGVVFAGTVRAVRGRGQLLGVLTARPGARAAFFRNSIVNLAMLAGITVLIVALHPGLTPAEAGWAWPAGDGLGYLLTGCFLVLMILVRVRSRRGALPLVTAAMLPRTTGERWLAAGASVAVGVGEEAIYRGLLLAIGTDLLGLPVLLAAAAGLAVFTAAHAYQGWLGMITVALLGALFTALYLTSMSLLLPIVAHTCWDAMVLLLLRSEPASEAAPIADPGPRPAPTAETASASVSAEAAPTVPGPGAAAETAGTGLPGPEGDVRIRLRAAAPADAVR</sequence>
<keyword evidence="4" id="KW-0482">Metalloprotease</keyword>
<evidence type="ECO:0000256" key="1">
    <source>
        <dbReference type="SAM" id="MobiDB-lite"/>
    </source>
</evidence>
<protein>
    <submittedName>
        <fullName evidence="4">CPBP family intramembrane metalloprotease</fullName>
        <ecNumber evidence="4">3.4.-.-</ecNumber>
    </submittedName>
</protein>
<feature type="region of interest" description="Disordered" evidence="1">
    <location>
        <begin position="231"/>
        <end position="281"/>
    </location>
</feature>
<comment type="caution">
    <text evidence="4">The sequence shown here is derived from an EMBL/GenBank/DDBJ whole genome shotgun (WGS) entry which is preliminary data.</text>
</comment>
<evidence type="ECO:0000256" key="2">
    <source>
        <dbReference type="SAM" id="Phobius"/>
    </source>
</evidence>
<evidence type="ECO:0000313" key="4">
    <source>
        <dbReference type="EMBL" id="MDI6101820.1"/>
    </source>
</evidence>
<dbReference type="RefSeq" id="WP_282762812.1">
    <property type="nucleotide sequence ID" value="NZ_JASCTH010000016.1"/>
</dbReference>
<reference evidence="4 5" key="1">
    <citation type="submission" date="2023-05" db="EMBL/GenBank/DDBJ databases">
        <title>Actinoplanes sp. NEAU-A12 genome sequencing.</title>
        <authorList>
            <person name="Wang Z.-S."/>
        </authorList>
    </citation>
    <scope>NUCLEOTIDE SEQUENCE [LARGE SCALE GENOMIC DNA]</scope>
    <source>
        <strain evidence="4 5">NEAU-A12</strain>
    </source>
</reference>
<organism evidence="4 5">
    <name type="scientific">Actinoplanes sandaracinus</name>
    <dbReference type="NCBI Taxonomy" id="3045177"/>
    <lineage>
        <taxon>Bacteria</taxon>
        <taxon>Bacillati</taxon>
        <taxon>Actinomycetota</taxon>
        <taxon>Actinomycetes</taxon>
        <taxon>Micromonosporales</taxon>
        <taxon>Micromonosporaceae</taxon>
        <taxon>Actinoplanes</taxon>
    </lineage>
</organism>
<feature type="compositionally biased region" description="Low complexity" evidence="1">
    <location>
        <begin position="242"/>
        <end position="276"/>
    </location>
</feature>
<gene>
    <name evidence="4" type="ORF">QLQ12_24665</name>
</gene>
<dbReference type="GO" id="GO:0008237">
    <property type="term" value="F:metallopeptidase activity"/>
    <property type="evidence" value="ECO:0007669"/>
    <property type="project" value="UniProtKB-KW"/>
</dbReference>
<keyword evidence="5" id="KW-1185">Reference proteome</keyword>
<dbReference type="Proteomes" id="UP001241758">
    <property type="component" value="Unassembled WGS sequence"/>
</dbReference>
<proteinExistence type="predicted"/>
<keyword evidence="4" id="KW-0645">Protease</keyword>
<feature type="transmembrane region" description="Helical" evidence="2">
    <location>
        <begin position="6"/>
        <end position="28"/>
    </location>
</feature>
<accession>A0ABT6WQ02</accession>
<dbReference type="Pfam" id="PF02517">
    <property type="entry name" value="Rce1-like"/>
    <property type="match status" value="1"/>
</dbReference>
<feature type="domain" description="CAAX prenyl protease 2/Lysostaphin resistance protein A-like" evidence="3">
    <location>
        <begin position="128"/>
        <end position="217"/>
    </location>
</feature>
<feature type="transmembrane region" description="Helical" evidence="2">
    <location>
        <begin position="156"/>
        <end position="175"/>
    </location>
</feature>
<keyword evidence="2" id="KW-0472">Membrane</keyword>
<feature type="transmembrane region" description="Helical" evidence="2">
    <location>
        <begin position="48"/>
        <end position="68"/>
    </location>
</feature>
<feature type="transmembrane region" description="Helical" evidence="2">
    <location>
        <begin position="181"/>
        <end position="199"/>
    </location>
</feature>
<feature type="transmembrane region" description="Helical" evidence="2">
    <location>
        <begin position="88"/>
        <end position="105"/>
    </location>
</feature>
<keyword evidence="2" id="KW-1133">Transmembrane helix</keyword>
<dbReference type="InterPro" id="IPR003675">
    <property type="entry name" value="Rce1/LyrA-like_dom"/>
</dbReference>
<evidence type="ECO:0000259" key="3">
    <source>
        <dbReference type="Pfam" id="PF02517"/>
    </source>
</evidence>
<name>A0ABT6WQ02_9ACTN</name>
<dbReference type="EC" id="3.4.-.-" evidence="4"/>